<accession>A0A0B7BQJ9</accession>
<gene>
    <name evidence="1" type="primary">ORF207483</name>
</gene>
<dbReference type="EMBL" id="HACG01048674">
    <property type="protein sequence ID" value="CEK95539.1"/>
    <property type="molecule type" value="Transcribed_RNA"/>
</dbReference>
<reference evidence="1" key="1">
    <citation type="submission" date="2014-12" db="EMBL/GenBank/DDBJ databases">
        <title>Insight into the proteome of Arion vulgaris.</title>
        <authorList>
            <person name="Aradska J."/>
            <person name="Bulat T."/>
            <person name="Smidak R."/>
            <person name="Sarate P."/>
            <person name="Gangsoo J."/>
            <person name="Sialana F."/>
            <person name="Bilban M."/>
            <person name="Lubec G."/>
        </authorList>
    </citation>
    <scope>NUCLEOTIDE SEQUENCE</scope>
    <source>
        <tissue evidence="1">Skin</tissue>
    </source>
</reference>
<dbReference type="AlphaFoldDB" id="A0A0B7BQJ9"/>
<sequence>YMGQSILNWYGQSLGSVGDSAKEISAPLNMSGMQSRYSKLKLSPYQGVRKWVDLTF</sequence>
<organism evidence="1">
    <name type="scientific">Arion vulgaris</name>
    <dbReference type="NCBI Taxonomy" id="1028688"/>
    <lineage>
        <taxon>Eukaryota</taxon>
        <taxon>Metazoa</taxon>
        <taxon>Spiralia</taxon>
        <taxon>Lophotrochozoa</taxon>
        <taxon>Mollusca</taxon>
        <taxon>Gastropoda</taxon>
        <taxon>Heterobranchia</taxon>
        <taxon>Euthyneura</taxon>
        <taxon>Panpulmonata</taxon>
        <taxon>Eupulmonata</taxon>
        <taxon>Stylommatophora</taxon>
        <taxon>Helicina</taxon>
        <taxon>Arionoidea</taxon>
        <taxon>Arionidae</taxon>
        <taxon>Arion</taxon>
    </lineage>
</organism>
<evidence type="ECO:0000313" key="1">
    <source>
        <dbReference type="EMBL" id="CEK95539.1"/>
    </source>
</evidence>
<name>A0A0B7BQJ9_9EUPU</name>
<feature type="non-terminal residue" evidence="1">
    <location>
        <position position="1"/>
    </location>
</feature>
<protein>
    <submittedName>
        <fullName evidence="1">Uncharacterized protein</fullName>
    </submittedName>
</protein>
<proteinExistence type="predicted"/>